<feature type="domain" description="Gamma-butyrobetaine hydroxylase-like N-terminal" evidence="12">
    <location>
        <begin position="258"/>
        <end position="335"/>
    </location>
</feature>
<accession>A0AAW0TJU4</accession>
<dbReference type="CDD" id="cd00250">
    <property type="entry name" value="CAS_like"/>
    <property type="match status" value="1"/>
</dbReference>
<evidence type="ECO:0000256" key="9">
    <source>
        <dbReference type="ARBA" id="ARBA00023004"/>
    </source>
</evidence>
<evidence type="ECO:0000256" key="4">
    <source>
        <dbReference type="ARBA" id="ARBA00008654"/>
    </source>
</evidence>
<keyword evidence="7" id="KW-0223">Dioxygenase</keyword>
<evidence type="ECO:0000256" key="5">
    <source>
        <dbReference type="ARBA" id="ARBA00022723"/>
    </source>
</evidence>
<keyword evidence="8" id="KW-0560">Oxidoreductase</keyword>
<evidence type="ECO:0000256" key="2">
    <source>
        <dbReference type="ARBA" id="ARBA00001961"/>
    </source>
</evidence>
<comment type="pathway">
    <text evidence="3">Amine and polyamine biosynthesis; carnitine biosynthesis.</text>
</comment>
<evidence type="ECO:0000256" key="8">
    <source>
        <dbReference type="ARBA" id="ARBA00023002"/>
    </source>
</evidence>
<keyword evidence="14" id="KW-1185">Reference proteome</keyword>
<evidence type="ECO:0000256" key="3">
    <source>
        <dbReference type="ARBA" id="ARBA00005022"/>
    </source>
</evidence>
<dbReference type="PANTHER" id="PTHR10696:SF55">
    <property type="entry name" value="DIOXYGENASE, PUTATIVE-RELATED"/>
    <property type="match status" value="1"/>
</dbReference>
<keyword evidence="9" id="KW-0408">Iron</keyword>
<proteinExistence type="inferred from homology"/>
<dbReference type="InterPro" id="IPR010376">
    <property type="entry name" value="GBBH-like_N"/>
</dbReference>
<evidence type="ECO:0000259" key="11">
    <source>
        <dbReference type="Pfam" id="PF02668"/>
    </source>
</evidence>
<dbReference type="EMBL" id="JARAKH010000030">
    <property type="protein sequence ID" value="KAK8386717.1"/>
    <property type="molecule type" value="Genomic_DNA"/>
</dbReference>
<gene>
    <name evidence="13" type="ORF">O3P69_017880</name>
</gene>
<dbReference type="PANTHER" id="PTHR10696">
    <property type="entry name" value="GAMMA-BUTYROBETAINE HYDROXYLASE-RELATED"/>
    <property type="match status" value="1"/>
</dbReference>
<feature type="region of interest" description="Disordered" evidence="10">
    <location>
        <begin position="29"/>
        <end position="51"/>
    </location>
</feature>
<dbReference type="InterPro" id="IPR050411">
    <property type="entry name" value="AlphaKG_dependent_hydroxylases"/>
</dbReference>
<dbReference type="FunFam" id="3.60.130.10:FF:000001">
    <property type="entry name" value="Trimethyllysine dioxygenase, mitochondrial"/>
    <property type="match status" value="1"/>
</dbReference>
<organism evidence="13 14">
    <name type="scientific">Scylla paramamosain</name>
    <name type="common">Mud crab</name>
    <dbReference type="NCBI Taxonomy" id="85552"/>
    <lineage>
        <taxon>Eukaryota</taxon>
        <taxon>Metazoa</taxon>
        <taxon>Ecdysozoa</taxon>
        <taxon>Arthropoda</taxon>
        <taxon>Crustacea</taxon>
        <taxon>Multicrustacea</taxon>
        <taxon>Malacostraca</taxon>
        <taxon>Eumalacostraca</taxon>
        <taxon>Eucarida</taxon>
        <taxon>Decapoda</taxon>
        <taxon>Pleocyemata</taxon>
        <taxon>Brachyura</taxon>
        <taxon>Eubrachyura</taxon>
        <taxon>Portunoidea</taxon>
        <taxon>Portunidae</taxon>
        <taxon>Portuninae</taxon>
        <taxon>Scylla</taxon>
    </lineage>
</organism>
<comment type="cofactor">
    <cofactor evidence="2">
        <name>L-ascorbate</name>
        <dbReference type="ChEBI" id="CHEBI:38290"/>
    </cofactor>
</comment>
<evidence type="ECO:0000256" key="10">
    <source>
        <dbReference type="SAM" id="MobiDB-lite"/>
    </source>
</evidence>
<keyword evidence="5" id="KW-0479">Metal-binding</keyword>
<dbReference type="Gene3D" id="3.30.2020.30">
    <property type="match status" value="1"/>
</dbReference>
<evidence type="ECO:0000256" key="6">
    <source>
        <dbReference type="ARBA" id="ARBA00022873"/>
    </source>
</evidence>
<evidence type="ECO:0000313" key="13">
    <source>
        <dbReference type="EMBL" id="KAK8386717.1"/>
    </source>
</evidence>
<keyword evidence="6" id="KW-0124">Carnitine biosynthesis</keyword>
<dbReference type="Proteomes" id="UP001487740">
    <property type="component" value="Unassembled WGS sequence"/>
</dbReference>
<dbReference type="SUPFAM" id="SSF51197">
    <property type="entry name" value="Clavaminate synthase-like"/>
    <property type="match status" value="1"/>
</dbReference>
<dbReference type="Pfam" id="PF02668">
    <property type="entry name" value="TauD"/>
    <property type="match status" value="1"/>
</dbReference>
<dbReference type="FunFam" id="3.30.2020.30:FF:000002">
    <property type="entry name" value="Putative gamma-butyrobetaine dioxygenase"/>
    <property type="match status" value="1"/>
</dbReference>
<reference evidence="13 14" key="1">
    <citation type="submission" date="2023-03" db="EMBL/GenBank/DDBJ databases">
        <title>High-quality genome of Scylla paramamosain provides insights in environmental adaptation.</title>
        <authorList>
            <person name="Zhang L."/>
        </authorList>
    </citation>
    <scope>NUCLEOTIDE SEQUENCE [LARGE SCALE GENOMIC DNA]</scope>
    <source>
        <strain evidence="13">LZ_2023a</strain>
        <tissue evidence="13">Muscle</tissue>
    </source>
</reference>
<dbReference type="GO" id="GO:0046872">
    <property type="term" value="F:metal ion binding"/>
    <property type="evidence" value="ECO:0007669"/>
    <property type="project" value="UniProtKB-KW"/>
</dbReference>
<feature type="domain" description="TauD/TfdA-like" evidence="11">
    <location>
        <begin position="377"/>
        <end position="622"/>
    </location>
</feature>
<sequence>MKPLGSSIQALPVKEECSSLLFDTSEVNNSQTASLPTGPVSPPSGSAKRSCANPGCNRMMPSISHNLHSAKCLASTSPTLPTPVAPSKVQEALQAQKAWWCKLGYELTSFYMGKHASQLDVPSITVPVPVSPGLFTVQDQDKVFLAALKLGPILKVYGGTASTSTHPPVPTNQELGLLKSSMTSLRPSGLRCPFCTNSMSLRWSAILLQRAATPLMQSARTFYNRGKSTMVSTSLRADVTSKSPTITSALPAHHLSAKVLFDNDTVADFKYIWLRDNCQCPSCIDISTKQKLVDTTVLDLNVKPESLIINSEGHLEIVWSEKNGSHKSEYDPQWLLKYGQSFMHNNFESDNTDVDIMSLRPEIEPWDRTTIWANFPELSYAEMMESENGLREWLEIFYKYGVAVLRGVPQEKNKIIEVVNRFAYVKETQYGRTFDVINKPVEGAHLAYTGVALAHHTDMNYREKSPGMQLLHCLKANDPKLSGDDPGGRSFFADGFKIASWLEENEPAAYHVLTSTPVRFSIKNEGQQYSAVWPILCTNADGDITEVHYNNRTMKPLQAPTHVVTPFYHAYKLFSDKLQEPSASLEFNMVPGDLVAFNNRRVLHGRTAFDASKVDRHLVGCYVDIDEAFSKYDSLLAKFRRK</sequence>
<dbReference type="Pfam" id="PF06155">
    <property type="entry name" value="GBBH-like_N"/>
    <property type="match status" value="1"/>
</dbReference>
<dbReference type="AlphaFoldDB" id="A0AAW0TJU4"/>
<comment type="caution">
    <text evidence="13">The sequence shown here is derived from an EMBL/GenBank/DDBJ whole genome shotgun (WGS) entry which is preliminary data.</text>
</comment>
<evidence type="ECO:0000256" key="7">
    <source>
        <dbReference type="ARBA" id="ARBA00022964"/>
    </source>
</evidence>
<dbReference type="GO" id="GO:0045329">
    <property type="term" value="P:carnitine biosynthetic process"/>
    <property type="evidence" value="ECO:0007669"/>
    <property type="project" value="UniProtKB-KW"/>
</dbReference>
<dbReference type="InterPro" id="IPR042098">
    <property type="entry name" value="TauD-like_sf"/>
</dbReference>
<protein>
    <recommendedName>
        <fullName evidence="15">Gamma-butyrobetaine dioxygenase</fullName>
    </recommendedName>
</protein>
<dbReference type="GO" id="GO:0016706">
    <property type="term" value="F:2-oxoglutarate-dependent dioxygenase activity"/>
    <property type="evidence" value="ECO:0007669"/>
    <property type="project" value="UniProtKB-ARBA"/>
</dbReference>
<evidence type="ECO:0000256" key="1">
    <source>
        <dbReference type="ARBA" id="ARBA00001954"/>
    </source>
</evidence>
<dbReference type="InterPro" id="IPR038492">
    <property type="entry name" value="GBBH-like_N_sf"/>
</dbReference>
<evidence type="ECO:0000313" key="14">
    <source>
        <dbReference type="Proteomes" id="UP001487740"/>
    </source>
</evidence>
<evidence type="ECO:0000259" key="12">
    <source>
        <dbReference type="Pfam" id="PF06155"/>
    </source>
</evidence>
<name>A0AAW0TJU4_SCYPA</name>
<comment type="similarity">
    <text evidence="4">Belongs to the gamma-BBH/TMLD family.</text>
</comment>
<dbReference type="Gene3D" id="3.60.130.10">
    <property type="entry name" value="Clavaminate synthase-like"/>
    <property type="match status" value="1"/>
</dbReference>
<dbReference type="GO" id="GO:0005739">
    <property type="term" value="C:mitochondrion"/>
    <property type="evidence" value="ECO:0007669"/>
    <property type="project" value="TreeGrafter"/>
</dbReference>
<comment type="cofactor">
    <cofactor evidence="1">
        <name>Fe(2+)</name>
        <dbReference type="ChEBI" id="CHEBI:29033"/>
    </cofactor>
</comment>
<evidence type="ECO:0008006" key="15">
    <source>
        <dbReference type="Google" id="ProtNLM"/>
    </source>
</evidence>
<dbReference type="InterPro" id="IPR003819">
    <property type="entry name" value="TauD/TfdA-like"/>
</dbReference>